<dbReference type="EMBL" id="DPXL01000040">
    <property type="protein sequence ID" value="HCM30708.1"/>
    <property type="molecule type" value="Genomic_DNA"/>
</dbReference>
<evidence type="ECO:0000313" key="2">
    <source>
        <dbReference type="EMBL" id="HCM30708.1"/>
    </source>
</evidence>
<feature type="transmembrane region" description="Helical" evidence="1">
    <location>
        <begin position="71"/>
        <end position="93"/>
    </location>
</feature>
<reference evidence="2 4" key="1">
    <citation type="journal article" date="2018" name="Nat. Biotechnol.">
        <title>A standardized bacterial taxonomy based on genome phylogeny substantially revises the tree of life.</title>
        <authorList>
            <person name="Parks D.H."/>
            <person name="Chuvochina M."/>
            <person name="Waite D.W."/>
            <person name="Rinke C."/>
            <person name="Skarshewski A."/>
            <person name="Chaumeil P.A."/>
            <person name="Hugenholtz P."/>
        </authorList>
    </citation>
    <scope>NUCLEOTIDE SEQUENCE [LARGE SCALE GENOMIC DNA]</scope>
    <source>
        <strain evidence="2">UBA10045</strain>
    </source>
</reference>
<evidence type="ECO:0000313" key="5">
    <source>
        <dbReference type="Proteomes" id="UP000314285"/>
    </source>
</evidence>
<dbReference type="STRING" id="40216.GCA_001917365_02261"/>
<keyword evidence="1" id="KW-1133">Transmembrane helix</keyword>
<evidence type="ECO:0000256" key="1">
    <source>
        <dbReference type="SAM" id="Phobius"/>
    </source>
</evidence>
<evidence type="ECO:0008006" key="6">
    <source>
        <dbReference type="Google" id="ProtNLM"/>
    </source>
</evidence>
<comment type="caution">
    <text evidence="2">The sequence shown here is derived from an EMBL/GenBank/DDBJ whole genome shotgun (WGS) entry which is preliminary data.</text>
</comment>
<dbReference type="AlphaFoldDB" id="A0A2T1J2J8"/>
<gene>
    <name evidence="2" type="ORF">DIC32_02850</name>
    <name evidence="3" type="ORF">FHY67_07655</name>
</gene>
<name>A0A2T1J2J8_ACIRA</name>
<dbReference type="InterPro" id="IPR025695">
    <property type="entry name" value="DoxX-like"/>
</dbReference>
<accession>A0A2T1J2J8</accession>
<proteinExistence type="predicted"/>
<dbReference type="Proteomes" id="UP000314285">
    <property type="component" value="Unassembled WGS sequence"/>
</dbReference>
<protein>
    <recommendedName>
        <fullName evidence="6">DoxX-like family protein</fullName>
    </recommendedName>
</protein>
<dbReference type="EMBL" id="VFBM01000005">
    <property type="protein sequence ID" value="TNX92029.1"/>
    <property type="molecule type" value="Genomic_DNA"/>
</dbReference>
<keyword evidence="1" id="KW-0812">Transmembrane</keyword>
<evidence type="ECO:0000313" key="4">
    <source>
        <dbReference type="Proteomes" id="UP000262257"/>
    </source>
</evidence>
<evidence type="ECO:0000313" key="3">
    <source>
        <dbReference type="EMBL" id="TNX92029.1"/>
    </source>
</evidence>
<sequence>MRPLFTIQLTLALLWLYQGLVPKLLFQSPDEIIIWQNMGLDLVLAKILLGLSGGIEMLFGLFFLKWPRSILLHSLNIIGLIGLLLLIICIAPLQLTAAFNPVVMNIAMLMLSVVAVQLIVQEQNKDLKQ</sequence>
<feature type="transmembrane region" description="Helical" evidence="1">
    <location>
        <begin position="99"/>
        <end position="120"/>
    </location>
</feature>
<reference evidence="3 5" key="2">
    <citation type="submission" date="2019-06" db="EMBL/GenBank/DDBJ databases">
        <title>Genome of Acinetobacter radioresistens APH1, a phenol degrading strain.</title>
        <authorList>
            <person name="Liu Y."/>
        </authorList>
    </citation>
    <scope>NUCLEOTIDE SEQUENCE [LARGE SCALE GENOMIC DNA]</scope>
    <source>
        <strain evidence="3 5">APH1</strain>
    </source>
</reference>
<organism evidence="2 4">
    <name type="scientific">Acinetobacter radioresistens</name>
    <dbReference type="NCBI Taxonomy" id="40216"/>
    <lineage>
        <taxon>Bacteria</taxon>
        <taxon>Pseudomonadati</taxon>
        <taxon>Pseudomonadota</taxon>
        <taxon>Gammaproteobacteria</taxon>
        <taxon>Moraxellales</taxon>
        <taxon>Moraxellaceae</taxon>
        <taxon>Acinetobacter</taxon>
    </lineage>
</organism>
<feature type="transmembrane region" description="Helical" evidence="1">
    <location>
        <begin position="43"/>
        <end position="64"/>
    </location>
</feature>
<dbReference type="Proteomes" id="UP000262257">
    <property type="component" value="Unassembled WGS sequence"/>
</dbReference>
<dbReference type="Pfam" id="PF13781">
    <property type="entry name" value="DoxX_3"/>
    <property type="match status" value="1"/>
</dbReference>
<dbReference type="RefSeq" id="WP_005023226.1">
    <property type="nucleotide sequence ID" value="NZ_BKHE01000001.1"/>
</dbReference>
<keyword evidence="1" id="KW-0472">Membrane</keyword>